<dbReference type="InterPro" id="IPR035699">
    <property type="entry name" value="AAA_6"/>
</dbReference>
<dbReference type="Pfam" id="PF08393">
    <property type="entry name" value="DHC_N2"/>
    <property type="match status" value="1"/>
</dbReference>
<dbReference type="FunFam" id="3.40.50.300:FF:001810">
    <property type="entry name" value="Cytoplasmic dynein 2 heavy chain 1"/>
    <property type="match status" value="1"/>
</dbReference>
<feature type="region of interest" description="Disordered" evidence="15">
    <location>
        <begin position="833"/>
        <end position="861"/>
    </location>
</feature>
<feature type="compositionally biased region" description="Basic and acidic residues" evidence="15">
    <location>
        <begin position="839"/>
        <end position="848"/>
    </location>
</feature>
<evidence type="ECO:0000256" key="13">
    <source>
        <dbReference type="ARBA" id="ARBA00023273"/>
    </source>
</evidence>
<feature type="domain" description="Dynein heavy chain region D6 P-loop" evidence="16">
    <location>
        <begin position="3918"/>
        <end position="4038"/>
    </location>
</feature>
<evidence type="ECO:0000256" key="11">
    <source>
        <dbReference type="ARBA" id="ARBA00023175"/>
    </source>
</evidence>
<proteinExistence type="inferred from homology"/>
<dbReference type="GO" id="GO:0008569">
    <property type="term" value="F:minus-end-directed microtubule motor activity"/>
    <property type="evidence" value="ECO:0007669"/>
    <property type="project" value="InterPro"/>
</dbReference>
<evidence type="ECO:0000256" key="9">
    <source>
        <dbReference type="ARBA" id="ARBA00023054"/>
    </source>
</evidence>
<dbReference type="InterPro" id="IPR042219">
    <property type="entry name" value="AAA_lid_11_sf"/>
</dbReference>
<dbReference type="InterPro" id="IPR043157">
    <property type="entry name" value="Dynein_AAA1S"/>
</dbReference>
<dbReference type="KEGG" id="csol:105359823"/>
<feature type="domain" description="Dynein heavy chain tail" evidence="17">
    <location>
        <begin position="161"/>
        <end position="731"/>
    </location>
</feature>
<dbReference type="GO" id="GO:0051959">
    <property type="term" value="F:dynein light intermediate chain binding"/>
    <property type="evidence" value="ECO:0007669"/>
    <property type="project" value="InterPro"/>
</dbReference>
<dbReference type="Pfam" id="PF18198">
    <property type="entry name" value="AAA_lid_11"/>
    <property type="match status" value="1"/>
</dbReference>
<dbReference type="Pfam" id="PF12780">
    <property type="entry name" value="AAA_8"/>
    <property type="match status" value="1"/>
</dbReference>
<dbReference type="InterPro" id="IPR042228">
    <property type="entry name" value="Dynein_linker_3"/>
</dbReference>
<keyword evidence="6" id="KW-0547">Nucleotide-binding</keyword>
<dbReference type="Gene3D" id="1.20.920.20">
    <property type="match status" value="1"/>
</dbReference>
<evidence type="ECO:0000259" key="24">
    <source>
        <dbReference type="Pfam" id="PF17857"/>
    </source>
</evidence>
<feature type="domain" description="Dynein heavy chain ATP-binding dynein motor region" evidence="22">
    <location>
        <begin position="3460"/>
        <end position="3677"/>
    </location>
</feature>
<evidence type="ECO:0000256" key="10">
    <source>
        <dbReference type="ARBA" id="ARBA00023069"/>
    </source>
</evidence>
<evidence type="ECO:0000256" key="6">
    <source>
        <dbReference type="ARBA" id="ARBA00022741"/>
    </source>
</evidence>
<dbReference type="Pfam" id="PF12781">
    <property type="entry name" value="AAA_9"/>
    <property type="match status" value="1"/>
</dbReference>
<dbReference type="GO" id="GO:0045505">
    <property type="term" value="F:dynein intermediate chain binding"/>
    <property type="evidence" value="ECO:0007669"/>
    <property type="project" value="InterPro"/>
</dbReference>
<evidence type="ECO:0000256" key="1">
    <source>
        <dbReference type="ARBA" id="ARBA00004430"/>
    </source>
</evidence>
<protein>
    <submittedName>
        <fullName evidence="28">Dynein beta chain, ciliary-like</fullName>
    </submittedName>
</protein>
<dbReference type="GO" id="GO:0005858">
    <property type="term" value="C:axonemal dynein complex"/>
    <property type="evidence" value="ECO:0007669"/>
    <property type="project" value="TreeGrafter"/>
</dbReference>
<dbReference type="InterPro" id="IPR043160">
    <property type="entry name" value="Dynein_C_barrel"/>
</dbReference>
<evidence type="ECO:0000313" key="28">
    <source>
        <dbReference type="RefSeq" id="XP_011494831.1"/>
    </source>
</evidence>
<dbReference type="FunFam" id="3.10.490.20:FF:000002">
    <property type="entry name" value="Dynein axonemal heavy chain 17"/>
    <property type="match status" value="1"/>
</dbReference>
<keyword evidence="13" id="KW-0966">Cell projection</keyword>
<sequence length="4509" mass="523025">MDVWFQLKANNKYKNIMLHFFEIATENMLLIEMSPVGILIPFSFIQLNYKTRYCYFLKRDSVVLTGDNCQEMLLIGEMMPNSFDELATIVQDVFIPILTNPENRHEWPAVIAEDVKRHIYELRNLICEIKSKIGGETMLPMPMDIEQIFGEDPVSLKLKANIEETVVKWSKNISEVLSIFFIPEEYPVPKDEITFWRKRLNNVELIYDQLRDPRVKRMAIILEKFKSPYLESLENNFKTIVGAVVEAREICLYLLPLEKLFQEIENQSNFLLIESKLKPLMHCICLTWSRSKYYCKSTNIVTLFQEFTNLIIMKASDYLDPGSLFQGESEDSWNKINQTIKTVDHYKEVFNIFRGKVVSYFRNTRDPLGWNFHEKLIFERLFKFSERLKQLKIIFEIAREYFKLEKIEIAGLKGRKLGPMVLEIYESFIKFYSNFSNVNYDMLLPEDSKFDNDLQTFFAQIEEFDRRLGTIFYQAFSECHTLESMNKFILNIGTIVNKPIIFQQLWPYYETILIKLHEEIDTVKVIFDKNVILFQNNDYIDIDENFSPIASKFCFLRKLKIRIGNAIEWTKTIEHPIIHSNSMIFAMEKYNELLKLINEKEEEIFVQWAEKVPELCEIGLLKTLFLKEEDEQLASNFDENLGTIIREAKFMIMILDITDLPIEALDIFERATFFYDSSLKVNNIAKRYNQINNSTSEIETFLINDEMRTINELLDYAQENYTWNTPDVAEYVEKLHDIVTTLHQRIFLAQDNLAKLFSRLNSWAKTPVIKRKDNKVNKLLAIGDRKEIFKKRYDLISSDAEEIDRVLELNYKLYFDLIPDRIELYEANEVSVNEEEEERSMREEKTETVSDTITETEEKTEMEEVSEVSLSPSEKLRREEVSAMEAELEEQHREKWKMYLTYVDELVVKVLIQAITTSIRYIINETDEMADIKPLFEIQLLLEPWGIVYDPSVDINDSSSFYALYEDIMLDIMRMATLIPRIDSKLIPDREFYTIDMAENEEIIVILEDTATRFKKVSRQAKEYAKRFEEYSWLWLDDTDLYLEFFLHFARTPTEDEKIHVAQTGNFETLNSQSFHKPELGDFKSELDRFLDLYNTCNTIENTRIFNKWLRVNLAAMKQGFLNTICKWSNILKQHLVNRVNRSLEDLTEFFKQAHTRFVQPVEKDDYDGLLNTIYYLKEVRDRTYEIDHIFIPIKDTIQLLYEYQVEFNEETHNSLIELPEYWTSIKKMASQVKQIVAPLFTAQVDWLKKKLTYFDYRQRKLLVKFHSNEAFNPECEDTYTVLDVMNLHVFELLEELQEMTRTSEIFEQPMPEFKEIEQVRREIKMLKKLWDYINVIVSNLDECKKTIWKKLDIEGIDIECKKFTRELRLLDKEVKSWELYRFIENQLRNMMSSLRSVSELQNSAIKERHWQQLMAETKVKFTMNDKTTLADLLKLDLHKYEEEVKNVVDKAVKEMAMDKILNELNSVWNQLEFERDFYDRTKLYILRINEETIDILEENQVQLQNMLASKFIGYFLKEVSVWQEKLSKADAVINIWFEVQRAWVHLESIFIGSEDIRNQLPEDSKRFEKIDRDFKDLLRDMSLNLNIVKATNKPYLLEKLEELEKQLNLCEKALADYLETKRLIYPRFYFISPADLLDILSNGNHPELVCKHLSKLYDSIANLTWKVENGKYTKIAYEFIAKDGENMKMYGLCDCSGKVEVWLNRVTESMKRTVRFHFSQAVNSYVQKPRDEWLFDYEAQPALCGTQIWWTSEVNMAFARLEEGFENSLKDYQKKQSVQLNVLISLLIGNLTENDRQKIMTICTIDVHARDVVAKLITMKAETASSFQWQSQLRHRWDNKLGDCFANICDACFGYCYEYLGNTPRLVITPLTDRCYITLTQSLHLIMGGAPAGPAGTGKTETTKDLGRALGQMVYVFNCSEQMDYKSCGNIYKGLAQTGAWGCFDEFNRISVEVLSVVSVQVKCVLDGIKNHKKTFMFFGQELNLISTVGMFITMNPGYAGRTELPENLKALFRPCAMVVPDFELICEIMLVAEGFQEARLLARKFITLYTLCRELLSKQDHYDWGLRAIKSVLVVAGKLKRDDHLRPEDQVLMRALRDFNTPKIVTDDVPIFMGLIGDLFPALDVPRKRDLDFEKKVREATLDLNLQPEDGFILKIVQLEELLYVRHSVFIVGFAGTGKSQVWKTLYKTYQNNKLKPYFNDLDPKAVTNDELFGIINPATREWKDGLVSILMRDQANMQGDGPKWIIFDGDIDPMWIESLNTVMDDNKVLTLASNERIALTKQMRLLFEISNLRTATPATVSRAGILYINPQDLGWSPFIQSWIDTRDSGERANLMILFEKYIPILLDVMKSKFKKITPIPEICHLEMLCNLLDCFLTKENVPPDCPKEWYELYFTFACIWAFGSTLFQDQLVDWRNEFSKWWVTEFKVVKFPSGSNIFNYFIDQKTKKLLLWEEIVGKFELDPDTPLQSMLVPTAETVRIRFFMDMLMARNVPVMLIGNAGTGKSVMVADKLSSLSENYCIANVPFNFYTTSEMLQRILEKPLEKKAGHNYGPPAGKSLIYFIDDMNMPEVDTYGTVQPHTIIRQHMDYNHWYDRQKFVLKDVSNTQYISCMNPTAGAFTIDPRLQRHFAAFAVSFPGKNALITIYSQILEQHLTNPFNKISPAINKVTDQLIACAMYLHDKVTVNFLPTATKFHYVFNLRDLSNIFQGILFANDNTIPHIEAFYRLFIHEASRVYSDKLVDLEDKNLFDNLIREALRKNLPAFDENLIFTEPLIFCHFAGGIGDPKYMAIQDWRHLKKLLNDALTSYNELVAAMSLVMFEDAMYHVCRINRILESPRGNALLVGVGGSGKQSLSRLSSYISTLQVFQIQLRKGYSMNDLKADLSLLYLKAGVKNIGITFLMTDSQVAQEKFLVVVNDMLASGEIVDLFPDDQIEGIIGAMKNEVKQAGIPDSKENCWKFFIEKVRRLLKCILCFSPVGATLRKRARQFPAIVNCTSINWFQDWPQSALESVSLQFLSELNALPAESRNQVSLFMSYAHTSVNEISKLYLHNERRYNYTTPKSFLEQIALYSKLLNEKTFDLQSMIERLVNGLEKLDSCAGQVDELKEVLAIQEVDLKKKNDEADKILSEVTAENTKAEVEKAFVSEEEFKVADIKENVLQNQRRCDEDLAKAEPAVRSAEEALNTLNKNNLTELKAFASPPLAVAKVAQAVLVLFSPKGKVPKDRSWKACKIMMGRVDQFLSNLRNYDKGNIHPEVIKAIKPYIEDKEFDPEFIRSKSNAAAGLCSWVINIMVFYSINETVKPLRQALVQANAELKAAMDKLITLQTRLGELQKMLDVLGLKMDVAMADKKKCQDEADATAIAIDLANRLVNGLGSEKIRWAETVEKLKTSGEKIPGDILLVTAFISYVGCFGRKYRLDLMNIHWLPYLKELNPSIPTTEGLDPLTLLTDDAQVAQWNNEGLPTDRMSAENATILTNSARWPLMIDPQLQGLKWIKNKYGENMKILRLTHRNYLDNIELAIFNGEVLLLENIMETVDAVLDPILGRVLIKKGTAVRIGDKEVDYNSNFRLLLQTKLANPHYKPEMQAQTTLINFTVTQDGLEEQLLGEVVKVERPDLESTKSELTKQQNIFKITLKTLEDDLLLRLSSAGPNVLSDVALVENLEKTKRTAAEIEIKVAEAKITSARIDDARELYRPVASRASLLYFILNDLCKINMLYQFSLKAFSVVFQNAIRFAIESEEIEERVNNLIEGITYMVFVYTSRGLFETDKIMFLCQMTIQIFLQTKEIDRREVDFLLRYPCNPNIISPIEFLSNSSWAGIKLLSSQENFTNLDKDIEGAAKRWKSFVDSEKPEKEKFPQEWKNKTAFQRLCMMRCLRVDRMTYAVRCFVEEKLGPKYIESRSPPFTKSFEETSSITPVFFILSPGVDPLKDVEKLGQKLGFTSEAQKFHNVSLGQGQEVIAEKAMDLASEEGHWVILQNIHLVKNWLGNLEKKLEQLSENPHEDYRLFISAEPSSDPHESIIPQGILESAIKITNEPPTGMQANIHKALDNFNQETLESCTKEAEFRAILFALCYYHAVVAERRRFGPQGWNRIYPFNFGDLTISVYVLLNYLESNNSVPWEDLRYLFGEIMYGGHITDDWDRRLCQTYLLEYLKPELVDGDLNLAPNFPGPPSNDYIAYHEYVDDYLPAESPILYGLHSNAEIGFLTVIAENLFHAVLEMQPRDASNQSGEGMSREEKVKNIIEDIMDKLPNEFNLPELMNKVSNRTPYVIVAFQECERMNILCGELRRSLIELELGLKGELTVNADMEELQNYLYLDMVPPTWTRKAYPSNLGLTNWFADLLIRYTELQAWSNDFSLPSSIWLAGFFNPQSFLTAIMQQTARKNEWPLDKMCLYCDVTKKPKTEINAPPREGAYINGLFMEGARWDMSIGSIAESLPKELFPQMPVIYIKAITQDKQELKNMYECPVYKTRSRGPTYVWTFNLKTKVKSTKWTLAGVAIILQT</sequence>
<evidence type="ECO:0000259" key="25">
    <source>
        <dbReference type="Pfam" id="PF18198"/>
    </source>
</evidence>
<evidence type="ECO:0000259" key="19">
    <source>
        <dbReference type="Pfam" id="PF12774"/>
    </source>
</evidence>
<dbReference type="InterPro" id="IPR035706">
    <property type="entry name" value="AAA_9"/>
</dbReference>
<dbReference type="FunFam" id="3.40.50.300:FF:000411">
    <property type="entry name" value="dynein heavy chain 17, axonemal"/>
    <property type="match status" value="1"/>
</dbReference>
<dbReference type="Gene3D" id="1.20.58.1120">
    <property type="match status" value="1"/>
</dbReference>
<evidence type="ECO:0000259" key="16">
    <source>
        <dbReference type="Pfam" id="PF03028"/>
    </source>
</evidence>
<feature type="domain" description="Dynein heavy chain AAA 5 extension" evidence="23">
    <location>
        <begin position="2340"/>
        <end position="2457"/>
    </location>
</feature>
<evidence type="ECO:0000313" key="27">
    <source>
        <dbReference type="Proteomes" id="UP000695007"/>
    </source>
</evidence>
<feature type="coiled-coil region" evidence="14">
    <location>
        <begin position="3312"/>
        <end position="3339"/>
    </location>
</feature>
<accession>A0AAJ6YCC9</accession>
<dbReference type="FunFam" id="1.10.8.1220:FF:000001">
    <property type="entry name" value="Dynein axonemal heavy chain 5"/>
    <property type="match status" value="1"/>
</dbReference>
<dbReference type="GO" id="GO:0005524">
    <property type="term" value="F:ATP binding"/>
    <property type="evidence" value="ECO:0007669"/>
    <property type="project" value="UniProtKB-KW"/>
</dbReference>
<dbReference type="GeneID" id="105359823"/>
<evidence type="ECO:0000259" key="20">
    <source>
        <dbReference type="Pfam" id="PF12777"/>
    </source>
</evidence>
<evidence type="ECO:0000256" key="8">
    <source>
        <dbReference type="ARBA" id="ARBA00023017"/>
    </source>
</evidence>
<keyword evidence="10" id="KW-0969">Cilium</keyword>
<dbReference type="Gene3D" id="3.20.180.20">
    <property type="entry name" value="Dynein heavy chain, N-terminal domain 2"/>
    <property type="match status" value="1"/>
</dbReference>
<dbReference type="Gene3D" id="6.10.140.1060">
    <property type="match status" value="1"/>
</dbReference>
<dbReference type="Gene3D" id="1.20.1270.280">
    <property type="match status" value="1"/>
</dbReference>
<dbReference type="Gene3D" id="3.10.490.20">
    <property type="match status" value="1"/>
</dbReference>
<dbReference type="FunFam" id="1.10.287.2620:FF:000001">
    <property type="entry name" value="Cytoplasmic dynein heavy chain 1"/>
    <property type="match status" value="1"/>
</dbReference>
<dbReference type="Gene3D" id="1.20.920.30">
    <property type="match status" value="1"/>
</dbReference>
<dbReference type="InterPro" id="IPR013594">
    <property type="entry name" value="Dynein_heavy_tail"/>
</dbReference>
<feature type="domain" description="Dynein heavy chain coiled coil stalk" evidence="20">
    <location>
        <begin position="3090"/>
        <end position="3433"/>
    </location>
</feature>
<dbReference type="FunFam" id="1.20.920.20:FF:000003">
    <property type="entry name" value="Dynein axonemal heavy chain 17"/>
    <property type="match status" value="1"/>
</dbReference>
<dbReference type="InterPro" id="IPR041589">
    <property type="entry name" value="DNAH3_AAA_lid_1"/>
</dbReference>
<dbReference type="Gene3D" id="1.10.8.710">
    <property type="match status" value="1"/>
</dbReference>
<dbReference type="Gene3D" id="1.10.8.720">
    <property type="entry name" value="Region D6 of dynein motor"/>
    <property type="match status" value="1"/>
</dbReference>
<dbReference type="Pfam" id="PF18199">
    <property type="entry name" value="Dynein_C"/>
    <property type="match status" value="1"/>
</dbReference>
<evidence type="ECO:0000256" key="3">
    <source>
        <dbReference type="ARBA" id="ARBA00022490"/>
    </source>
</evidence>
<dbReference type="InterPro" id="IPR041658">
    <property type="entry name" value="AAA_lid_11"/>
</dbReference>
<dbReference type="FunFam" id="1.20.1270.280:FF:000003">
    <property type="entry name" value="Dynein axonemal heavy chain 17"/>
    <property type="match status" value="1"/>
</dbReference>
<dbReference type="Pfam" id="PF17857">
    <property type="entry name" value="AAA_lid_1"/>
    <property type="match status" value="1"/>
</dbReference>
<dbReference type="InterPro" id="IPR013602">
    <property type="entry name" value="Dynein_heavy_linker"/>
</dbReference>
<dbReference type="FunFam" id="1.20.920.30:FF:000003">
    <property type="entry name" value="Dynein axonemal heavy chain 17"/>
    <property type="match status" value="1"/>
</dbReference>
<organism evidence="27 28">
    <name type="scientific">Ceratosolen solmsi marchali</name>
    <dbReference type="NCBI Taxonomy" id="326594"/>
    <lineage>
        <taxon>Eukaryota</taxon>
        <taxon>Metazoa</taxon>
        <taxon>Ecdysozoa</taxon>
        <taxon>Arthropoda</taxon>
        <taxon>Hexapoda</taxon>
        <taxon>Insecta</taxon>
        <taxon>Pterygota</taxon>
        <taxon>Neoptera</taxon>
        <taxon>Endopterygota</taxon>
        <taxon>Hymenoptera</taxon>
        <taxon>Apocrita</taxon>
        <taxon>Proctotrupomorpha</taxon>
        <taxon>Chalcidoidea</taxon>
        <taxon>Agaonidae</taxon>
        <taxon>Agaoninae</taxon>
        <taxon>Ceratosolen</taxon>
    </lineage>
</organism>
<feature type="domain" description="Dynein heavy chain AAA lid" evidence="25">
    <location>
        <begin position="4070"/>
        <end position="4206"/>
    </location>
</feature>
<evidence type="ECO:0000256" key="2">
    <source>
        <dbReference type="ARBA" id="ARBA00008887"/>
    </source>
</evidence>
<keyword evidence="27" id="KW-1185">Reference proteome</keyword>
<dbReference type="PANTHER" id="PTHR46532:SF11">
    <property type="entry name" value="DYNEIN AXONEMAL HEAVY CHAIN 12"/>
    <property type="match status" value="1"/>
</dbReference>
<keyword evidence="3" id="KW-0963">Cytoplasm</keyword>
<evidence type="ECO:0000256" key="5">
    <source>
        <dbReference type="ARBA" id="ARBA00022737"/>
    </source>
</evidence>
<evidence type="ECO:0000259" key="23">
    <source>
        <dbReference type="Pfam" id="PF17852"/>
    </source>
</evidence>
<keyword evidence="4" id="KW-0493">Microtubule</keyword>
<dbReference type="RefSeq" id="XP_011494831.1">
    <property type="nucleotide sequence ID" value="XM_011496529.1"/>
</dbReference>
<evidence type="ECO:0000259" key="26">
    <source>
        <dbReference type="Pfam" id="PF18199"/>
    </source>
</evidence>
<keyword evidence="5" id="KW-0677">Repeat</keyword>
<feature type="domain" description="Dynein heavy chain linker" evidence="18">
    <location>
        <begin position="1318"/>
        <end position="1722"/>
    </location>
</feature>
<keyword evidence="12" id="KW-0206">Cytoskeleton</keyword>
<feature type="domain" description="Dynein heavy chain C-terminal" evidence="26">
    <location>
        <begin position="4215"/>
        <end position="4507"/>
    </location>
</feature>
<dbReference type="Pfam" id="PF12775">
    <property type="entry name" value="AAA_7"/>
    <property type="match status" value="1"/>
</dbReference>
<dbReference type="FunFam" id="3.40.50.300:FF:000667">
    <property type="entry name" value="Dynein axonemal heavy chain 11"/>
    <property type="match status" value="1"/>
</dbReference>
<dbReference type="InterPro" id="IPR024743">
    <property type="entry name" value="Dynein_HC_stalk"/>
</dbReference>
<dbReference type="Gene3D" id="3.40.50.300">
    <property type="entry name" value="P-loop containing nucleotide triphosphate hydrolases"/>
    <property type="match status" value="5"/>
</dbReference>
<dbReference type="GO" id="GO:0005874">
    <property type="term" value="C:microtubule"/>
    <property type="evidence" value="ECO:0007669"/>
    <property type="project" value="UniProtKB-KW"/>
</dbReference>
<dbReference type="InterPro" id="IPR041228">
    <property type="entry name" value="Dynein_C"/>
</dbReference>
<dbReference type="Gene3D" id="1.20.140.100">
    <property type="entry name" value="Dynein heavy chain, N-terminal domain 2"/>
    <property type="match status" value="1"/>
</dbReference>
<dbReference type="Gene3D" id="1.10.8.1220">
    <property type="match status" value="1"/>
</dbReference>
<dbReference type="FunFam" id="1.10.8.720:FF:000002">
    <property type="entry name" value="Dynein heavy chain 9, axonemal"/>
    <property type="match status" value="1"/>
</dbReference>
<comment type="similarity">
    <text evidence="2">Belongs to the dynein heavy chain family.</text>
</comment>
<evidence type="ECO:0000256" key="15">
    <source>
        <dbReference type="SAM" id="MobiDB-lite"/>
    </source>
</evidence>
<name>A0AAJ6YCC9_9HYME</name>
<keyword evidence="11" id="KW-0505">Motor protein</keyword>
<dbReference type="GO" id="GO:0007018">
    <property type="term" value="P:microtubule-based movement"/>
    <property type="evidence" value="ECO:0007669"/>
    <property type="project" value="InterPro"/>
</dbReference>
<evidence type="ECO:0000256" key="12">
    <source>
        <dbReference type="ARBA" id="ARBA00023212"/>
    </source>
</evidence>
<keyword evidence="9 14" id="KW-0175">Coiled coil</keyword>
<keyword evidence="7" id="KW-0067">ATP-binding</keyword>
<evidence type="ECO:0000256" key="14">
    <source>
        <dbReference type="SAM" id="Coils"/>
    </source>
</evidence>
<dbReference type="PANTHER" id="PTHR46532">
    <property type="entry name" value="MALE FERTILITY FACTOR KL5"/>
    <property type="match status" value="1"/>
</dbReference>
<dbReference type="FunFam" id="3.40.50.300:FF:000049">
    <property type="entry name" value="Dynein, axonemal, heavy chain 5"/>
    <property type="match status" value="1"/>
</dbReference>
<evidence type="ECO:0000259" key="22">
    <source>
        <dbReference type="Pfam" id="PF12781"/>
    </source>
</evidence>
<dbReference type="FunFam" id="1.10.8.710:FF:000002">
    <property type="entry name" value="dynein heavy chain 17, axonemal"/>
    <property type="match status" value="1"/>
</dbReference>
<dbReference type="InterPro" id="IPR024317">
    <property type="entry name" value="Dynein_heavy_chain_D4_dom"/>
</dbReference>
<dbReference type="InterPro" id="IPR004273">
    <property type="entry name" value="Dynein_heavy_D6_P-loop"/>
</dbReference>
<dbReference type="Gene3D" id="1.10.287.2620">
    <property type="match status" value="1"/>
</dbReference>
<dbReference type="InterPro" id="IPR027417">
    <property type="entry name" value="P-loop_NTPase"/>
</dbReference>
<dbReference type="Pfam" id="PF12777">
    <property type="entry name" value="MT"/>
    <property type="match status" value="1"/>
</dbReference>
<dbReference type="FunFam" id="3.20.180.20:FF:000001">
    <property type="entry name" value="Dynein axonemal heavy chain 5"/>
    <property type="match status" value="1"/>
</dbReference>
<dbReference type="FunFam" id="3.40.50.300:FF:000219">
    <property type="entry name" value="Dynein axonemal heavy chain 17"/>
    <property type="match status" value="1"/>
</dbReference>
<evidence type="ECO:0000256" key="4">
    <source>
        <dbReference type="ARBA" id="ARBA00022701"/>
    </source>
</evidence>
<feature type="domain" description="Dynein heavy chain hydrolytic ATP-binding dynein motor region" evidence="19">
    <location>
        <begin position="1856"/>
        <end position="2182"/>
    </location>
</feature>
<feature type="domain" description="Dynein heavy chain AAA module D4" evidence="21">
    <location>
        <begin position="2818"/>
        <end position="3077"/>
    </location>
</feature>
<reference evidence="28" key="1">
    <citation type="submission" date="2025-08" db="UniProtKB">
        <authorList>
            <consortium name="RefSeq"/>
        </authorList>
    </citation>
    <scope>IDENTIFICATION</scope>
</reference>
<dbReference type="Pfam" id="PF17852">
    <property type="entry name" value="Dynein_AAA_lid"/>
    <property type="match status" value="1"/>
</dbReference>
<dbReference type="InterPro" id="IPR042222">
    <property type="entry name" value="Dynein_2_N"/>
</dbReference>
<dbReference type="Gene3D" id="1.10.472.130">
    <property type="match status" value="1"/>
</dbReference>
<dbReference type="SUPFAM" id="SSF52540">
    <property type="entry name" value="P-loop containing nucleoside triphosphate hydrolases"/>
    <property type="match status" value="4"/>
</dbReference>
<dbReference type="Proteomes" id="UP000695007">
    <property type="component" value="Unplaced"/>
</dbReference>
<dbReference type="Pfam" id="PF08385">
    <property type="entry name" value="DHC_N1"/>
    <property type="match status" value="1"/>
</dbReference>
<evidence type="ECO:0000259" key="18">
    <source>
        <dbReference type="Pfam" id="PF08393"/>
    </source>
</evidence>
<dbReference type="InterPro" id="IPR041466">
    <property type="entry name" value="Dynein_AAA5_ext"/>
</dbReference>
<dbReference type="InterPro" id="IPR026983">
    <property type="entry name" value="DHC"/>
</dbReference>
<dbReference type="FunFam" id="1.20.58.1120:FF:000002">
    <property type="entry name" value="Dynein heavy chain 9, axonemal"/>
    <property type="match status" value="1"/>
</dbReference>
<feature type="domain" description="Dynein heavy chain 3 AAA+ lid" evidence="24">
    <location>
        <begin position="2675"/>
        <end position="2773"/>
    </location>
</feature>
<dbReference type="GO" id="GO:0097729">
    <property type="term" value="C:9+2 motile cilium"/>
    <property type="evidence" value="ECO:0007669"/>
    <property type="project" value="UniProtKB-ARBA"/>
</dbReference>
<dbReference type="FunFam" id="1.20.140.100:FF:000001">
    <property type="entry name" value="dynein heavy chain 17, axonemal"/>
    <property type="match status" value="1"/>
</dbReference>
<dbReference type="Pfam" id="PF03028">
    <property type="entry name" value="Dynein_heavy"/>
    <property type="match status" value="1"/>
</dbReference>
<evidence type="ECO:0000259" key="17">
    <source>
        <dbReference type="Pfam" id="PF08385"/>
    </source>
</evidence>
<evidence type="ECO:0000259" key="21">
    <source>
        <dbReference type="Pfam" id="PF12780"/>
    </source>
</evidence>
<dbReference type="Pfam" id="PF12774">
    <property type="entry name" value="AAA_6"/>
    <property type="match status" value="1"/>
</dbReference>
<evidence type="ECO:0000256" key="7">
    <source>
        <dbReference type="ARBA" id="ARBA00022840"/>
    </source>
</evidence>
<keyword evidence="8" id="KW-0243">Dynein</keyword>
<comment type="subcellular location">
    <subcellularLocation>
        <location evidence="1">Cytoplasm</location>
        <location evidence="1">Cytoskeleton</location>
        <location evidence="1">Cilium axoneme</location>
    </subcellularLocation>
</comment>
<gene>
    <name evidence="28" type="primary">LOC105359823</name>
</gene>